<keyword evidence="1" id="KW-1133">Transmembrane helix</keyword>
<proteinExistence type="predicted"/>
<feature type="transmembrane region" description="Helical" evidence="1">
    <location>
        <begin position="56"/>
        <end position="74"/>
    </location>
</feature>
<accession>A0A1Y2M1Q6</accession>
<dbReference type="InParanoid" id="A0A1Y2M1Q6"/>
<feature type="transmembrane region" description="Helical" evidence="1">
    <location>
        <begin position="12"/>
        <end position="36"/>
    </location>
</feature>
<feature type="transmembrane region" description="Helical" evidence="1">
    <location>
        <begin position="81"/>
        <end position="101"/>
    </location>
</feature>
<dbReference type="Proteomes" id="UP000193240">
    <property type="component" value="Unassembled WGS sequence"/>
</dbReference>
<name>A0A1Y2M1Q6_EPING</name>
<feature type="transmembrane region" description="Helical" evidence="1">
    <location>
        <begin position="275"/>
        <end position="299"/>
    </location>
</feature>
<dbReference type="EMBL" id="KZ107842">
    <property type="protein sequence ID" value="OSS50070.1"/>
    <property type="molecule type" value="Genomic_DNA"/>
</dbReference>
<evidence type="ECO:0000256" key="1">
    <source>
        <dbReference type="SAM" id="Phobius"/>
    </source>
</evidence>
<evidence type="ECO:0008006" key="4">
    <source>
        <dbReference type="Google" id="ProtNLM"/>
    </source>
</evidence>
<dbReference type="OMA" id="IYCARTE"/>
<organism evidence="2 3">
    <name type="scientific">Epicoccum nigrum</name>
    <name type="common">Soil fungus</name>
    <name type="synonym">Epicoccum purpurascens</name>
    <dbReference type="NCBI Taxonomy" id="105696"/>
    <lineage>
        <taxon>Eukaryota</taxon>
        <taxon>Fungi</taxon>
        <taxon>Dikarya</taxon>
        <taxon>Ascomycota</taxon>
        <taxon>Pezizomycotina</taxon>
        <taxon>Dothideomycetes</taxon>
        <taxon>Pleosporomycetidae</taxon>
        <taxon>Pleosporales</taxon>
        <taxon>Pleosporineae</taxon>
        <taxon>Didymellaceae</taxon>
        <taxon>Epicoccum</taxon>
    </lineage>
</organism>
<sequence length="340" mass="38301">MFRSLYFPNTSLTRLMLLVASLQGILVVGLECYVFVTVQNDLDPAAFQVTSGRTVRLYLSLFILAYVFQFIIIYDALRLSSMIQVVGICIYNLFLLAYAVVQPIHVEKDLNMLSESLVLGVRPILPPDLNTWSRVCPVLWVVTSLQAVATVTVFYLAFKLHSELAWLVYKVINADLSIRRRLLHFQIYITLIKFDSFLLPSFLVQVATLLVNPKDLEFSLSILGALVATVVALLAIYCARTETRLGTMGIIALYVSTIAYLAYKLPYAIKESNYLMILMAATTLVMMIGTVVAAVRCIANFDKGLKRYVVTGQKIPEDGMHLHYTKQTMYAPEAHRMEID</sequence>
<feature type="transmembrane region" description="Helical" evidence="1">
    <location>
        <begin position="187"/>
        <end position="212"/>
    </location>
</feature>
<protein>
    <recommendedName>
        <fullName evidence="4">TRP C-terminal domain-containing protein</fullName>
    </recommendedName>
</protein>
<dbReference type="AlphaFoldDB" id="A0A1Y2M1Q6"/>
<dbReference type="PANTHER" id="PTHR34391:SF1">
    <property type="entry name" value="UPF0658 GOLGI APPARATUS MEMBRANE PROTEIN C1952.10C-RELATED"/>
    <property type="match status" value="1"/>
</dbReference>
<keyword evidence="3" id="KW-1185">Reference proteome</keyword>
<gene>
    <name evidence="2" type="ORF">B5807_05270</name>
</gene>
<feature type="transmembrane region" description="Helical" evidence="1">
    <location>
        <begin position="245"/>
        <end position="263"/>
    </location>
</feature>
<dbReference type="InterPro" id="IPR040410">
    <property type="entry name" value="UPF0658_Golgi"/>
</dbReference>
<dbReference type="GO" id="GO:0005794">
    <property type="term" value="C:Golgi apparatus"/>
    <property type="evidence" value="ECO:0007669"/>
    <property type="project" value="TreeGrafter"/>
</dbReference>
<dbReference type="PANTHER" id="PTHR34391">
    <property type="entry name" value="UPF0658 GOLGI APPARATUS MEMBRANE PROTEIN C1952.10C-RELATED"/>
    <property type="match status" value="1"/>
</dbReference>
<evidence type="ECO:0000313" key="2">
    <source>
        <dbReference type="EMBL" id="OSS50070.1"/>
    </source>
</evidence>
<feature type="transmembrane region" description="Helical" evidence="1">
    <location>
        <begin position="218"/>
        <end position="238"/>
    </location>
</feature>
<reference evidence="2 3" key="1">
    <citation type="journal article" date="2017" name="Genome Announc.">
        <title>Genome sequence of the saprophytic ascomycete Epicoccum nigrum ICMP 19927 strain isolated from New Zealand.</title>
        <authorList>
            <person name="Fokin M."/>
            <person name="Fleetwood D."/>
            <person name="Weir B.S."/>
            <person name="Villas-Boas S.G."/>
        </authorList>
    </citation>
    <scope>NUCLEOTIDE SEQUENCE [LARGE SCALE GENOMIC DNA]</scope>
    <source>
        <strain evidence="2 3">ICMP 19927</strain>
    </source>
</reference>
<keyword evidence="1" id="KW-0472">Membrane</keyword>
<evidence type="ECO:0000313" key="3">
    <source>
        <dbReference type="Proteomes" id="UP000193240"/>
    </source>
</evidence>
<keyword evidence="1" id="KW-0812">Transmembrane</keyword>